<dbReference type="AlphaFoldDB" id="A0A1J5PHJ5"/>
<protein>
    <submittedName>
        <fullName evidence="1">Uncharacterized protein</fullName>
    </submittedName>
</protein>
<accession>A0A1J5PHJ5</accession>
<comment type="caution">
    <text evidence="1">The sequence shown here is derived from an EMBL/GenBank/DDBJ whole genome shotgun (WGS) entry which is preliminary data.</text>
</comment>
<evidence type="ECO:0000313" key="1">
    <source>
        <dbReference type="EMBL" id="OIQ67271.1"/>
    </source>
</evidence>
<organism evidence="1">
    <name type="scientific">mine drainage metagenome</name>
    <dbReference type="NCBI Taxonomy" id="410659"/>
    <lineage>
        <taxon>unclassified sequences</taxon>
        <taxon>metagenomes</taxon>
        <taxon>ecological metagenomes</taxon>
    </lineage>
</organism>
<gene>
    <name evidence="1" type="ORF">GALL_511520</name>
</gene>
<proteinExistence type="predicted"/>
<dbReference type="EMBL" id="MLJW01006039">
    <property type="protein sequence ID" value="OIQ67271.1"/>
    <property type="molecule type" value="Genomic_DNA"/>
</dbReference>
<sequence>MGRVKRQQHRGLNSTAVNAKTLLVGAKQRIEVLPIGIEQGQVEPADAVHQQAQTRAQVTCHQIHHAHIATMGVEQHQFADAGSCHRLGNVGPEPQHGFILECQGAGKTGVFGAQAD</sequence>
<reference evidence="1" key="1">
    <citation type="submission" date="2016-10" db="EMBL/GenBank/DDBJ databases">
        <title>Sequence of Gallionella enrichment culture.</title>
        <authorList>
            <person name="Poehlein A."/>
            <person name="Muehling M."/>
            <person name="Daniel R."/>
        </authorList>
    </citation>
    <scope>NUCLEOTIDE SEQUENCE</scope>
</reference>
<name>A0A1J5PHJ5_9ZZZZ</name>